<dbReference type="EMBL" id="DMVW01000050">
    <property type="protein sequence ID" value="HAR51285.1"/>
    <property type="molecule type" value="Genomic_DNA"/>
</dbReference>
<keyword evidence="1" id="KW-0560">Oxidoreductase</keyword>
<dbReference type="GO" id="GO:0005737">
    <property type="term" value="C:cytoplasm"/>
    <property type="evidence" value="ECO:0007669"/>
    <property type="project" value="TreeGrafter"/>
</dbReference>
<evidence type="ECO:0000313" key="3">
    <source>
        <dbReference type="Proteomes" id="UP000264719"/>
    </source>
</evidence>
<dbReference type="PANTHER" id="PTHR13932">
    <property type="entry name" value="COPROPORPHYRINIGEN III OXIDASE"/>
    <property type="match status" value="1"/>
</dbReference>
<dbReference type="GO" id="GO:0051539">
    <property type="term" value="F:4 iron, 4 sulfur cluster binding"/>
    <property type="evidence" value="ECO:0007669"/>
    <property type="project" value="TreeGrafter"/>
</dbReference>
<name>A0A348W9S3_9RHOB</name>
<dbReference type="InterPro" id="IPR034505">
    <property type="entry name" value="Coproporphyrinogen-III_oxidase"/>
</dbReference>
<protein>
    <recommendedName>
        <fullName evidence="4">Coproporphyrinogen III oxidase</fullName>
    </recommendedName>
</protein>
<evidence type="ECO:0000313" key="2">
    <source>
        <dbReference type="EMBL" id="HAR51285.1"/>
    </source>
</evidence>
<comment type="caution">
    <text evidence="2">The sequence shown here is derived from an EMBL/GenBank/DDBJ whole genome shotgun (WGS) entry which is preliminary data.</text>
</comment>
<dbReference type="GO" id="GO:0006782">
    <property type="term" value="P:protoporphyrinogen IX biosynthetic process"/>
    <property type="evidence" value="ECO:0007669"/>
    <property type="project" value="TreeGrafter"/>
</dbReference>
<gene>
    <name evidence="2" type="ORF">DCS45_05315</name>
</gene>
<evidence type="ECO:0000256" key="1">
    <source>
        <dbReference type="ARBA" id="ARBA00023002"/>
    </source>
</evidence>
<feature type="non-terminal residue" evidence="2">
    <location>
        <position position="116"/>
    </location>
</feature>
<reference evidence="2 3" key="1">
    <citation type="journal article" date="2018" name="Nat. Biotechnol.">
        <title>A standardized bacterial taxonomy based on genome phylogeny substantially revises the tree of life.</title>
        <authorList>
            <person name="Parks D.H."/>
            <person name="Chuvochina M."/>
            <person name="Waite D.W."/>
            <person name="Rinke C."/>
            <person name="Skarshewski A."/>
            <person name="Chaumeil P.A."/>
            <person name="Hugenholtz P."/>
        </authorList>
    </citation>
    <scope>NUCLEOTIDE SEQUENCE [LARGE SCALE GENOMIC DNA]</scope>
    <source>
        <strain evidence="2">UBA9169</strain>
    </source>
</reference>
<dbReference type="AlphaFoldDB" id="A0A348W9S3"/>
<dbReference type="GO" id="GO:0051989">
    <property type="term" value="F:coproporphyrinogen dehydrogenase activity"/>
    <property type="evidence" value="ECO:0007669"/>
    <property type="project" value="TreeGrafter"/>
</dbReference>
<proteinExistence type="predicted"/>
<accession>A0A348W9S3</accession>
<organism evidence="2 3">
    <name type="scientific">Roseovarius nubinhibens</name>
    <dbReference type="NCBI Taxonomy" id="314263"/>
    <lineage>
        <taxon>Bacteria</taxon>
        <taxon>Pseudomonadati</taxon>
        <taxon>Pseudomonadota</taxon>
        <taxon>Alphaproteobacteria</taxon>
        <taxon>Rhodobacterales</taxon>
        <taxon>Roseobacteraceae</taxon>
        <taxon>Roseovarius</taxon>
    </lineage>
</organism>
<sequence>MTQFALASALRHARVPRYTSYPPANRFTPAVDGALAHQWISEIPAGAALSLYIHVPFCRRLCWFCACRTQGTKGDAPIDRYLEHLGLEIAQLRARLGEGQQVERLHLGGGTPTILS</sequence>
<dbReference type="PANTHER" id="PTHR13932:SF6">
    <property type="entry name" value="OXYGEN-INDEPENDENT COPROPORPHYRINOGEN III OXIDASE"/>
    <property type="match status" value="1"/>
</dbReference>
<dbReference type="SUPFAM" id="SSF102114">
    <property type="entry name" value="Radical SAM enzymes"/>
    <property type="match status" value="1"/>
</dbReference>
<dbReference type="Proteomes" id="UP000264719">
    <property type="component" value="Unassembled WGS sequence"/>
</dbReference>
<evidence type="ECO:0008006" key="4">
    <source>
        <dbReference type="Google" id="ProtNLM"/>
    </source>
</evidence>
<dbReference type="InterPro" id="IPR058240">
    <property type="entry name" value="rSAM_sf"/>
</dbReference>